<organism evidence="1 2">
    <name type="scientific">Noviherbaspirillum denitrificans</name>
    <dbReference type="NCBI Taxonomy" id="1968433"/>
    <lineage>
        <taxon>Bacteria</taxon>
        <taxon>Pseudomonadati</taxon>
        <taxon>Pseudomonadota</taxon>
        <taxon>Betaproteobacteria</taxon>
        <taxon>Burkholderiales</taxon>
        <taxon>Oxalobacteraceae</taxon>
        <taxon>Noviherbaspirillum</taxon>
    </lineage>
</organism>
<dbReference type="EMBL" id="LSTO01000001">
    <property type="protein sequence ID" value="OWW21429.1"/>
    <property type="molecule type" value="Genomic_DNA"/>
</dbReference>
<dbReference type="OrthoDB" id="8911262at2"/>
<dbReference type="PANTHER" id="PTHR35175:SF2">
    <property type="entry name" value="DUF1289 DOMAIN-CONTAINING PROTEIN"/>
    <property type="match status" value="1"/>
</dbReference>
<protein>
    <recommendedName>
        <fullName evidence="3">Fe-S oxidoreductase</fullName>
    </recommendedName>
</protein>
<sequence>MVDFDPAGDSGNAPSPCISLCKMDQRTGLCEGCFRTIEEIAQWSTASEERKRQVWVEIRRRRDALFG</sequence>
<dbReference type="InterPro" id="IPR010710">
    <property type="entry name" value="DUF1289"/>
</dbReference>
<keyword evidence="2" id="KW-1185">Reference proteome</keyword>
<dbReference type="Pfam" id="PF06945">
    <property type="entry name" value="DUF1289"/>
    <property type="match status" value="1"/>
</dbReference>
<evidence type="ECO:0000313" key="1">
    <source>
        <dbReference type="EMBL" id="OWW21429.1"/>
    </source>
</evidence>
<evidence type="ECO:0000313" key="2">
    <source>
        <dbReference type="Proteomes" id="UP000197535"/>
    </source>
</evidence>
<reference evidence="1 2" key="1">
    <citation type="submission" date="2016-02" db="EMBL/GenBank/DDBJ databases">
        <authorList>
            <person name="Wen L."/>
            <person name="He K."/>
            <person name="Yang H."/>
        </authorList>
    </citation>
    <scope>NUCLEOTIDE SEQUENCE [LARGE SCALE GENOMIC DNA]</scope>
    <source>
        <strain evidence="1 2">TSA40</strain>
    </source>
</reference>
<comment type="caution">
    <text evidence="1">The sequence shown here is derived from an EMBL/GenBank/DDBJ whole genome shotgun (WGS) entry which is preliminary data.</text>
</comment>
<evidence type="ECO:0008006" key="3">
    <source>
        <dbReference type="Google" id="ProtNLM"/>
    </source>
</evidence>
<dbReference type="PANTHER" id="PTHR35175">
    <property type="entry name" value="DUF1289 DOMAIN-CONTAINING PROTEIN"/>
    <property type="match status" value="1"/>
</dbReference>
<name>A0A254TFJ8_9BURK</name>
<dbReference type="AlphaFoldDB" id="A0A254TFJ8"/>
<dbReference type="RefSeq" id="WP_088708285.1">
    <property type="nucleotide sequence ID" value="NZ_LSTO01000001.1"/>
</dbReference>
<gene>
    <name evidence="1" type="ORF">AYR66_20005</name>
</gene>
<proteinExistence type="predicted"/>
<dbReference type="Proteomes" id="UP000197535">
    <property type="component" value="Unassembled WGS sequence"/>
</dbReference>
<accession>A0A254TFJ8</accession>